<evidence type="ECO:0000256" key="4">
    <source>
        <dbReference type="SAM" id="MobiDB-lite"/>
    </source>
</evidence>
<dbReference type="GO" id="GO:0003700">
    <property type="term" value="F:DNA-binding transcription factor activity"/>
    <property type="evidence" value="ECO:0007669"/>
    <property type="project" value="InterPro"/>
</dbReference>
<dbReference type="RefSeq" id="WP_161798005.1">
    <property type="nucleotide sequence ID" value="NZ_CP059734.1"/>
</dbReference>
<dbReference type="PANTHER" id="PTHR43280">
    <property type="entry name" value="ARAC-FAMILY TRANSCRIPTIONAL REGULATOR"/>
    <property type="match status" value="1"/>
</dbReference>
<keyword evidence="1" id="KW-0805">Transcription regulation</keyword>
<reference evidence="6 7" key="2">
    <citation type="journal article" date="2022" name="Mar. Drugs">
        <title>Bioassay-Guided Fractionation Leads to the Detection of Cholic Acid Generated by the Rare Thalassomonas sp.</title>
        <authorList>
            <person name="Pheiffer F."/>
            <person name="Schneider Y.K."/>
            <person name="Hansen E.H."/>
            <person name="Andersen J.H."/>
            <person name="Isaksson J."/>
            <person name="Busche T."/>
            <person name="R C."/>
            <person name="Kalinowski J."/>
            <person name="Zyl L.V."/>
            <person name="Trindade M."/>
        </authorList>
    </citation>
    <scope>NUCLEOTIDE SEQUENCE [LARGE SCALE GENOMIC DNA]</scope>
    <source>
        <strain evidence="6 7">XOM25</strain>
    </source>
</reference>
<keyword evidence="2" id="KW-0238">DNA-binding</keyword>
<feature type="domain" description="HTH araC/xylS-type" evidence="5">
    <location>
        <begin position="32"/>
        <end position="130"/>
    </location>
</feature>
<gene>
    <name evidence="6" type="ORF">SG34_033580</name>
</gene>
<evidence type="ECO:0000256" key="3">
    <source>
        <dbReference type="ARBA" id="ARBA00023163"/>
    </source>
</evidence>
<dbReference type="SMART" id="SM00342">
    <property type="entry name" value="HTH_ARAC"/>
    <property type="match status" value="1"/>
</dbReference>
<proteinExistence type="predicted"/>
<keyword evidence="7" id="KW-1185">Reference proteome</keyword>
<feature type="compositionally biased region" description="Polar residues" evidence="4">
    <location>
        <begin position="133"/>
        <end position="150"/>
    </location>
</feature>
<organism evidence="6 7">
    <name type="scientific">Thalassomonas viridans</name>
    <dbReference type="NCBI Taxonomy" id="137584"/>
    <lineage>
        <taxon>Bacteria</taxon>
        <taxon>Pseudomonadati</taxon>
        <taxon>Pseudomonadota</taxon>
        <taxon>Gammaproteobacteria</taxon>
        <taxon>Alteromonadales</taxon>
        <taxon>Colwelliaceae</taxon>
        <taxon>Thalassomonas</taxon>
    </lineage>
</organism>
<dbReference type="Proteomes" id="UP000032352">
    <property type="component" value="Chromosome pTvir"/>
</dbReference>
<dbReference type="PRINTS" id="PR00032">
    <property type="entry name" value="HTHARAC"/>
</dbReference>
<evidence type="ECO:0000259" key="5">
    <source>
        <dbReference type="PROSITE" id="PS01124"/>
    </source>
</evidence>
<keyword evidence="3" id="KW-0804">Transcription</keyword>
<evidence type="ECO:0000256" key="1">
    <source>
        <dbReference type="ARBA" id="ARBA00023015"/>
    </source>
</evidence>
<reference evidence="6 7" key="1">
    <citation type="journal article" date="2015" name="Genome Announc.">
        <title>Draft Genome Sequences of Marine Isolates of Thalassomonas viridans and Thalassomonas actiniarum.</title>
        <authorList>
            <person name="Olonade I."/>
            <person name="van Zyl L.J."/>
            <person name="Trindade M."/>
        </authorList>
    </citation>
    <scope>NUCLEOTIDE SEQUENCE [LARGE SCALE GENOMIC DNA]</scope>
    <source>
        <strain evidence="6 7">XOM25</strain>
    </source>
</reference>
<dbReference type="PROSITE" id="PS01124">
    <property type="entry name" value="HTH_ARAC_FAMILY_2"/>
    <property type="match status" value="1"/>
</dbReference>
<dbReference type="Gene3D" id="1.10.10.60">
    <property type="entry name" value="Homeodomain-like"/>
    <property type="match status" value="1"/>
</dbReference>
<evidence type="ECO:0000313" key="6">
    <source>
        <dbReference type="EMBL" id="WDE08826.1"/>
    </source>
</evidence>
<dbReference type="PANTHER" id="PTHR43280:SF2">
    <property type="entry name" value="HTH-TYPE TRANSCRIPTIONAL REGULATOR EXSA"/>
    <property type="match status" value="1"/>
</dbReference>
<sequence>MKFGEKANFKDVTKASYIEPFPAIDDDFVLVEKTVAYLKPRLANEIKLAPLTRKMGTNRNKLNKAFKTYYGGTVIDWLRQQRMQMASELLVNSSLNILQISEKVGYQDSNNFSTAFKQKFNLSPRNFRETSRRTVQISKKPSQKSKVNSQ</sequence>
<evidence type="ECO:0000313" key="7">
    <source>
        <dbReference type="Proteomes" id="UP000032352"/>
    </source>
</evidence>
<dbReference type="AlphaFoldDB" id="A0AAE9Z8U7"/>
<dbReference type="InterPro" id="IPR009057">
    <property type="entry name" value="Homeodomain-like_sf"/>
</dbReference>
<protein>
    <submittedName>
        <fullName evidence="6">Helix-turn-helix transcriptional regulator</fullName>
    </submittedName>
</protein>
<dbReference type="InterPro" id="IPR018062">
    <property type="entry name" value="HTH_AraC-typ_CS"/>
</dbReference>
<dbReference type="SUPFAM" id="SSF46689">
    <property type="entry name" value="Homeodomain-like"/>
    <property type="match status" value="1"/>
</dbReference>
<dbReference type="Pfam" id="PF12833">
    <property type="entry name" value="HTH_18"/>
    <property type="match status" value="1"/>
</dbReference>
<dbReference type="InterPro" id="IPR018060">
    <property type="entry name" value="HTH_AraC"/>
</dbReference>
<feature type="region of interest" description="Disordered" evidence="4">
    <location>
        <begin position="128"/>
        <end position="150"/>
    </location>
</feature>
<accession>A0AAE9Z8U7</accession>
<dbReference type="PROSITE" id="PS00041">
    <property type="entry name" value="HTH_ARAC_FAMILY_1"/>
    <property type="match status" value="1"/>
</dbReference>
<evidence type="ECO:0000256" key="2">
    <source>
        <dbReference type="ARBA" id="ARBA00023125"/>
    </source>
</evidence>
<dbReference type="EMBL" id="CP059734">
    <property type="protein sequence ID" value="WDE08826.1"/>
    <property type="molecule type" value="Genomic_DNA"/>
</dbReference>
<dbReference type="InterPro" id="IPR020449">
    <property type="entry name" value="Tscrpt_reg_AraC-type_HTH"/>
</dbReference>
<dbReference type="GO" id="GO:0043565">
    <property type="term" value="F:sequence-specific DNA binding"/>
    <property type="evidence" value="ECO:0007669"/>
    <property type="project" value="InterPro"/>
</dbReference>
<name>A0AAE9Z8U7_9GAMM</name>
<dbReference type="KEGG" id="tvd:SG34_033580"/>